<dbReference type="CDD" id="cd04317">
    <property type="entry name" value="EcAspRS_like_N"/>
    <property type="match status" value="1"/>
</dbReference>
<evidence type="ECO:0000256" key="6">
    <source>
        <dbReference type="ARBA" id="ARBA00023146"/>
    </source>
</evidence>
<dbReference type="InterPro" id="IPR004115">
    <property type="entry name" value="GAD-like_sf"/>
</dbReference>
<feature type="site" description="Important for tRNA non-discrimination" evidence="7">
    <location>
        <position position="92"/>
    </location>
</feature>
<dbReference type="PANTHER" id="PTHR22594">
    <property type="entry name" value="ASPARTYL/LYSYL-TRNA SYNTHETASE"/>
    <property type="match status" value="1"/>
</dbReference>
<dbReference type="SUPFAM" id="SSF50249">
    <property type="entry name" value="Nucleic acid-binding proteins"/>
    <property type="match status" value="1"/>
</dbReference>
<reference evidence="9 10" key="1">
    <citation type="submission" date="2016-11" db="EMBL/GenBank/DDBJ databases">
        <authorList>
            <person name="Jaros S."/>
            <person name="Januszkiewicz K."/>
            <person name="Wedrychowicz H."/>
        </authorList>
    </citation>
    <scope>NUCLEOTIDE SEQUENCE [LARGE SCALE GENOMIC DNA]</scope>
    <source>
        <strain evidence="9 10">DSM 17137</strain>
    </source>
</reference>
<proteinExistence type="inferred from homology"/>
<feature type="domain" description="Aminoacyl-transfer RNA synthetases class-II family profile" evidence="8">
    <location>
        <begin position="204"/>
        <end position="634"/>
    </location>
</feature>
<evidence type="ECO:0000256" key="2">
    <source>
        <dbReference type="ARBA" id="ARBA00022598"/>
    </source>
</evidence>
<comment type="catalytic activity">
    <reaction evidence="7">
        <text>tRNA(Asx) + L-aspartate + ATP = L-aspartyl-tRNA(Asx) + AMP + diphosphate</text>
        <dbReference type="Rhea" id="RHEA:18349"/>
        <dbReference type="Rhea" id="RHEA-COMP:9710"/>
        <dbReference type="Rhea" id="RHEA-COMP:9711"/>
        <dbReference type="ChEBI" id="CHEBI:29991"/>
        <dbReference type="ChEBI" id="CHEBI:30616"/>
        <dbReference type="ChEBI" id="CHEBI:33019"/>
        <dbReference type="ChEBI" id="CHEBI:78442"/>
        <dbReference type="ChEBI" id="CHEBI:78516"/>
        <dbReference type="ChEBI" id="CHEBI:456215"/>
        <dbReference type="EC" id="6.1.1.23"/>
    </reaction>
</comment>
<evidence type="ECO:0000256" key="5">
    <source>
        <dbReference type="ARBA" id="ARBA00022917"/>
    </source>
</evidence>
<evidence type="ECO:0000256" key="1">
    <source>
        <dbReference type="ARBA" id="ARBA00006303"/>
    </source>
</evidence>
<organism evidence="9 10">
    <name type="scientific">Devosia limi DSM 17137</name>
    <dbReference type="NCBI Taxonomy" id="1121477"/>
    <lineage>
        <taxon>Bacteria</taxon>
        <taxon>Pseudomonadati</taxon>
        <taxon>Pseudomonadota</taxon>
        <taxon>Alphaproteobacteria</taxon>
        <taxon>Hyphomicrobiales</taxon>
        <taxon>Devosiaceae</taxon>
        <taxon>Devosia</taxon>
    </lineage>
</organism>
<dbReference type="CDD" id="cd00777">
    <property type="entry name" value="AspRS_core"/>
    <property type="match status" value="1"/>
</dbReference>
<keyword evidence="7" id="KW-0963">Cytoplasm</keyword>
<feature type="binding site" evidence="7">
    <location>
        <begin position="280"/>
        <end position="282"/>
    </location>
    <ligand>
        <name>ATP</name>
        <dbReference type="ChEBI" id="CHEBI:30616"/>
    </ligand>
</feature>
<feature type="binding site" evidence="7">
    <location>
        <position position="548"/>
    </location>
    <ligand>
        <name>ATP</name>
        <dbReference type="ChEBI" id="CHEBI:30616"/>
    </ligand>
</feature>
<comment type="function">
    <text evidence="7">Aspartyl-tRNA synthetase with relaxed tRNA specificity since it is able to aspartylate not only its cognate tRNA(Asp) but also tRNA(Asn). Reaction proceeds in two steps: L-aspartate is first activated by ATP to form Asp-AMP and then transferred to the acceptor end of tRNA(Asp/Asn).</text>
</comment>
<feature type="binding site" evidence="7">
    <location>
        <position position="280"/>
    </location>
    <ligand>
        <name>L-aspartate</name>
        <dbReference type="ChEBI" id="CHEBI:29991"/>
    </ligand>
</feature>
<feature type="region of interest" description="Aspartate" evidence="7">
    <location>
        <begin position="258"/>
        <end position="261"/>
    </location>
</feature>
<dbReference type="InterPro" id="IPR047089">
    <property type="entry name" value="Asp-tRNA-ligase_1_N"/>
</dbReference>
<dbReference type="Pfam" id="PF00152">
    <property type="entry name" value="tRNA-synt_2"/>
    <property type="match status" value="1"/>
</dbReference>
<dbReference type="InterPro" id="IPR004364">
    <property type="entry name" value="Aa-tRNA-synt_II"/>
</dbReference>
<keyword evidence="4 7" id="KW-0067">ATP-binding</keyword>
<evidence type="ECO:0000256" key="4">
    <source>
        <dbReference type="ARBA" id="ARBA00022840"/>
    </source>
</evidence>
<dbReference type="HAMAP" id="MF_00044">
    <property type="entry name" value="Asp_tRNA_synth_type1"/>
    <property type="match status" value="1"/>
</dbReference>
<evidence type="ECO:0000256" key="3">
    <source>
        <dbReference type="ARBA" id="ARBA00022741"/>
    </source>
</evidence>
<dbReference type="Pfam" id="PF01336">
    <property type="entry name" value="tRNA_anti-codon"/>
    <property type="match status" value="1"/>
</dbReference>
<dbReference type="InterPro" id="IPR006195">
    <property type="entry name" value="aa-tRNA-synth_II"/>
</dbReference>
<sequence length="654" mass="73163">MFLAGEAPSLQKGFVKHWELVTPYAFTSPVHRLRCLTSGAPHALFPPKIPAFFNGYAMTSHRYRSHTCGELTAQNAGQTVRLSGWAHRIRDHGGLLFIDLRDHYGLTQIVVDPDSPAFAAVEHVRSEWVIRIDGEVKLRDAAAVNPNLPTGAIEVFIREIEILSAARELPLPVFGDQEYPEDVRLKYRFVDLRREKLHANIVKRTKVIAAMRNGMTEQGFAEYSTPILTASSPEGARDFLVPSRIHPGKFFALPQAPQQYKQLLMVAGFDRYFQIAPCFRDEDPRADRLPGEFYQLDMEMSFVTQEDVWNTMTPVITSIFEQFADGKKVNKEWPRIPYDTAIRKYGSDKPDLRNPIEMQAVTEHFAGSGFKVFAGQIEADAKVEVWAIPAKNKAGAEPIGRAFCDRMNAWAQGEGQPGLGYIFFKDGQGSGPIAKNIGEERTAALKAQLGLDDGDAVFFVCGRPEKFYKFAGEARTKAGTDIGVIDTERFALCWIVDFPFYEWDEEEKRVDFAHNPFSMPQGGIDALNSQDPLTIKAYQYDAVCNGYEIASGSIRNQLPETMVRAFELTGKSRDEVEEQFGGLYRAFQYGAPPHGGAAFGVDRIVMLICGVQNLREITAFPMNQQAEDLLMGAPSPAAPKQLRELSIRLNVQDK</sequence>
<feature type="binding site" evidence="7">
    <location>
        <position position="555"/>
    </location>
    <ligand>
        <name>L-aspartate</name>
        <dbReference type="ChEBI" id="CHEBI:29991"/>
    </ligand>
</feature>
<feature type="binding site" evidence="7">
    <location>
        <position position="234"/>
    </location>
    <ligand>
        <name>L-aspartate</name>
        <dbReference type="ChEBI" id="CHEBI:29991"/>
    </ligand>
</feature>
<name>A0A1M5C553_9HYPH</name>
<accession>A0A1M5C553</accession>
<dbReference type="PANTHER" id="PTHR22594:SF5">
    <property type="entry name" value="ASPARTATE--TRNA LIGASE, MITOCHONDRIAL"/>
    <property type="match status" value="1"/>
</dbReference>
<dbReference type="AlphaFoldDB" id="A0A1M5C553"/>
<evidence type="ECO:0000313" key="10">
    <source>
        <dbReference type="Proteomes" id="UP000184533"/>
    </source>
</evidence>
<dbReference type="InterPro" id="IPR045864">
    <property type="entry name" value="aa-tRNA-synth_II/BPL/LPL"/>
</dbReference>
<dbReference type="InterPro" id="IPR002312">
    <property type="entry name" value="Asp/Asn-tRNA-synth_IIb"/>
</dbReference>
<dbReference type="NCBIfam" id="NF001750">
    <property type="entry name" value="PRK00476.1"/>
    <property type="match status" value="1"/>
</dbReference>
<dbReference type="GO" id="GO:0005737">
    <property type="term" value="C:cytoplasm"/>
    <property type="evidence" value="ECO:0007669"/>
    <property type="project" value="UniProtKB-SubCell"/>
</dbReference>
<dbReference type="Gene3D" id="2.40.50.140">
    <property type="entry name" value="Nucleic acid-binding proteins"/>
    <property type="match status" value="1"/>
</dbReference>
<comment type="subunit">
    <text evidence="7">Homodimer.</text>
</comment>
<evidence type="ECO:0000256" key="7">
    <source>
        <dbReference type="HAMAP-Rule" id="MF_00044"/>
    </source>
</evidence>
<dbReference type="GO" id="GO:0005524">
    <property type="term" value="F:ATP binding"/>
    <property type="evidence" value="ECO:0007669"/>
    <property type="project" value="UniProtKB-UniRule"/>
</dbReference>
<feature type="binding site" evidence="7">
    <location>
        <position position="514"/>
    </location>
    <ligand>
        <name>L-aspartate</name>
        <dbReference type="ChEBI" id="CHEBI:29991"/>
    </ligand>
</feature>
<comment type="caution">
    <text evidence="7">Lacks conserved residue(s) required for the propagation of feature annotation.</text>
</comment>
<protein>
    <recommendedName>
        <fullName evidence="7">Aspartate--tRNA(Asp/Asn) ligase</fullName>
        <ecNumber evidence="7">6.1.1.23</ecNumber>
    </recommendedName>
    <alternativeName>
        <fullName evidence="7">Aspartyl-tRNA synthetase</fullName>
        <shortName evidence="7">AspRS</shortName>
    </alternativeName>
    <alternativeName>
        <fullName evidence="7">Non-discriminating aspartyl-tRNA synthetase</fullName>
        <shortName evidence="7">ND-AspRS</shortName>
    </alternativeName>
</protein>
<dbReference type="GO" id="GO:0004815">
    <property type="term" value="F:aspartate-tRNA ligase activity"/>
    <property type="evidence" value="ECO:0007669"/>
    <property type="project" value="UniProtKB-UniRule"/>
</dbReference>
<dbReference type="GO" id="GO:0050560">
    <property type="term" value="F:aspartate-tRNA(Asn) ligase activity"/>
    <property type="evidence" value="ECO:0007669"/>
    <property type="project" value="UniProtKB-EC"/>
</dbReference>
<dbReference type="SUPFAM" id="SSF55681">
    <property type="entry name" value="Class II aaRS and biotin synthetases"/>
    <property type="match status" value="1"/>
</dbReference>
<comment type="subcellular location">
    <subcellularLocation>
        <location evidence="7">Cytoplasm</location>
    </subcellularLocation>
</comment>
<dbReference type="Pfam" id="PF02938">
    <property type="entry name" value="GAD"/>
    <property type="match status" value="1"/>
</dbReference>
<dbReference type="SUPFAM" id="SSF55261">
    <property type="entry name" value="GAD domain-like"/>
    <property type="match status" value="1"/>
</dbReference>
<gene>
    <name evidence="7" type="primary">aspS</name>
    <name evidence="9" type="ORF">SAMN02745223_02817</name>
</gene>
<dbReference type="EC" id="6.1.1.23" evidence="7"/>
<dbReference type="GO" id="GO:0006422">
    <property type="term" value="P:aspartyl-tRNA aminoacylation"/>
    <property type="evidence" value="ECO:0007669"/>
    <property type="project" value="UniProtKB-UniRule"/>
</dbReference>
<dbReference type="InterPro" id="IPR047090">
    <property type="entry name" value="AspRS_core"/>
</dbReference>
<keyword evidence="2 7" id="KW-0436">Ligase</keyword>
<evidence type="ECO:0000259" key="8">
    <source>
        <dbReference type="PROSITE" id="PS50862"/>
    </source>
</evidence>
<dbReference type="Gene3D" id="3.30.1360.30">
    <property type="entry name" value="GAD-like domain"/>
    <property type="match status" value="1"/>
</dbReference>
<dbReference type="InterPro" id="IPR004365">
    <property type="entry name" value="NA-bd_OB_tRNA"/>
</dbReference>
<dbReference type="PRINTS" id="PR01042">
    <property type="entry name" value="TRNASYNTHASP"/>
</dbReference>
<evidence type="ECO:0000313" key="9">
    <source>
        <dbReference type="EMBL" id="SHF49903.1"/>
    </source>
</evidence>
<dbReference type="InterPro" id="IPR012340">
    <property type="entry name" value="NA-bd_OB-fold"/>
</dbReference>
<feature type="binding site" evidence="7">
    <location>
        <begin position="600"/>
        <end position="603"/>
    </location>
    <ligand>
        <name>ATP</name>
        <dbReference type="ChEBI" id="CHEBI:30616"/>
    </ligand>
</feature>
<dbReference type="InterPro" id="IPR004524">
    <property type="entry name" value="Asp-tRNA-ligase_1"/>
</dbReference>
<comment type="similarity">
    <text evidence="1 7">Belongs to the class-II aminoacyl-tRNA synthetase family. Type 1 subfamily.</text>
</comment>
<dbReference type="Proteomes" id="UP000184533">
    <property type="component" value="Unassembled WGS sequence"/>
</dbReference>
<dbReference type="PROSITE" id="PS50862">
    <property type="entry name" value="AA_TRNA_LIGASE_II"/>
    <property type="match status" value="1"/>
</dbReference>
<dbReference type="EMBL" id="FQVC01000008">
    <property type="protein sequence ID" value="SHF49903.1"/>
    <property type="molecule type" value="Genomic_DNA"/>
</dbReference>
<keyword evidence="3 7" id="KW-0547">Nucleotide-binding</keyword>
<dbReference type="InterPro" id="IPR029351">
    <property type="entry name" value="GAD_dom"/>
</dbReference>
<dbReference type="Gene3D" id="3.30.930.10">
    <property type="entry name" value="Bira Bifunctional Protein, Domain 2"/>
    <property type="match status" value="1"/>
</dbReference>
<dbReference type="NCBIfam" id="TIGR00459">
    <property type="entry name" value="aspS_bact"/>
    <property type="match status" value="1"/>
</dbReference>
<keyword evidence="6 7" id="KW-0030">Aminoacyl-tRNA synthetase</keyword>
<dbReference type="GO" id="GO:0003676">
    <property type="term" value="F:nucleic acid binding"/>
    <property type="evidence" value="ECO:0007669"/>
    <property type="project" value="InterPro"/>
</dbReference>
<keyword evidence="5 7" id="KW-0648">Protein biosynthesis</keyword>